<dbReference type="Gene3D" id="3.90.45.10">
    <property type="entry name" value="Peptide deformylase"/>
    <property type="match status" value="1"/>
</dbReference>
<evidence type="ECO:0000256" key="6">
    <source>
        <dbReference type="HAMAP-Rule" id="MF_00163"/>
    </source>
</evidence>
<dbReference type="Pfam" id="PF01327">
    <property type="entry name" value="Pep_deformylase"/>
    <property type="match status" value="1"/>
</dbReference>
<dbReference type="STRING" id="1122189.SAMN02745165_01882"/>
<dbReference type="OrthoDB" id="9804313at2"/>
<comment type="catalytic activity">
    <reaction evidence="6">
        <text>N-terminal N-formyl-L-methionyl-[peptide] + H2O = N-terminal L-methionyl-[peptide] + formate</text>
        <dbReference type="Rhea" id="RHEA:24420"/>
        <dbReference type="Rhea" id="RHEA-COMP:10639"/>
        <dbReference type="Rhea" id="RHEA-COMP:10640"/>
        <dbReference type="ChEBI" id="CHEBI:15377"/>
        <dbReference type="ChEBI" id="CHEBI:15740"/>
        <dbReference type="ChEBI" id="CHEBI:49298"/>
        <dbReference type="ChEBI" id="CHEBI:64731"/>
        <dbReference type="EC" id="3.5.1.88"/>
    </reaction>
</comment>
<name>A0A1M6HLZ5_MALRU</name>
<dbReference type="HAMAP" id="MF_00163">
    <property type="entry name" value="Pep_deformylase"/>
    <property type="match status" value="1"/>
</dbReference>
<evidence type="ECO:0000313" key="7">
    <source>
        <dbReference type="EMBL" id="SHJ23216.1"/>
    </source>
</evidence>
<keyword evidence="4 6" id="KW-0648">Protein biosynthesis</keyword>
<dbReference type="GO" id="GO:0042586">
    <property type="term" value="F:peptide deformylase activity"/>
    <property type="evidence" value="ECO:0007669"/>
    <property type="project" value="UniProtKB-UniRule"/>
</dbReference>
<dbReference type="GO" id="GO:0006412">
    <property type="term" value="P:translation"/>
    <property type="evidence" value="ECO:0007669"/>
    <property type="project" value="UniProtKB-UniRule"/>
</dbReference>
<evidence type="ECO:0000256" key="5">
    <source>
        <dbReference type="ARBA" id="ARBA00023004"/>
    </source>
</evidence>
<evidence type="ECO:0000256" key="2">
    <source>
        <dbReference type="ARBA" id="ARBA00022723"/>
    </source>
</evidence>
<protein>
    <recommendedName>
        <fullName evidence="6">Peptide deformylase</fullName>
        <shortName evidence="6">PDF</shortName>
        <ecNumber evidence="6">3.5.1.88</ecNumber>
    </recommendedName>
    <alternativeName>
        <fullName evidence="6">Polypeptide deformylase</fullName>
    </alternativeName>
</protein>
<dbReference type="PANTHER" id="PTHR10458">
    <property type="entry name" value="PEPTIDE DEFORMYLASE"/>
    <property type="match status" value="1"/>
</dbReference>
<keyword evidence="3 6" id="KW-0378">Hydrolase</keyword>
<evidence type="ECO:0000256" key="1">
    <source>
        <dbReference type="ARBA" id="ARBA00010759"/>
    </source>
</evidence>
<dbReference type="InterPro" id="IPR036821">
    <property type="entry name" value="Peptide_deformylase_sf"/>
</dbReference>
<dbReference type="AlphaFoldDB" id="A0A1M6HLZ5"/>
<dbReference type="EC" id="3.5.1.88" evidence="6"/>
<reference evidence="7 8" key="1">
    <citation type="submission" date="2016-11" db="EMBL/GenBank/DDBJ databases">
        <authorList>
            <person name="Jaros S."/>
            <person name="Januszkiewicz K."/>
            <person name="Wedrychowicz H."/>
        </authorList>
    </citation>
    <scope>NUCLEOTIDE SEQUENCE [LARGE SCALE GENOMIC DNA]</scope>
    <source>
        <strain evidence="7 8">DSM 5091</strain>
    </source>
</reference>
<feature type="binding site" evidence="6">
    <location>
        <position position="135"/>
    </location>
    <ligand>
        <name>Fe cation</name>
        <dbReference type="ChEBI" id="CHEBI:24875"/>
    </ligand>
</feature>
<accession>A0A1M6HLZ5</accession>
<proteinExistence type="inferred from homology"/>
<dbReference type="RefSeq" id="WP_072908172.1">
    <property type="nucleotide sequence ID" value="NZ_FQZT01000005.1"/>
</dbReference>
<gene>
    <name evidence="6" type="primary">def</name>
    <name evidence="7" type="ORF">SAMN02745165_01882</name>
</gene>
<organism evidence="7 8">
    <name type="scientific">Malonomonas rubra DSM 5091</name>
    <dbReference type="NCBI Taxonomy" id="1122189"/>
    <lineage>
        <taxon>Bacteria</taxon>
        <taxon>Pseudomonadati</taxon>
        <taxon>Thermodesulfobacteriota</taxon>
        <taxon>Desulfuromonadia</taxon>
        <taxon>Desulfuromonadales</taxon>
        <taxon>Geopsychrobacteraceae</taxon>
        <taxon>Malonomonas</taxon>
    </lineage>
</organism>
<dbReference type="GO" id="GO:0046872">
    <property type="term" value="F:metal ion binding"/>
    <property type="evidence" value="ECO:0007669"/>
    <property type="project" value="UniProtKB-KW"/>
</dbReference>
<feature type="active site" evidence="6">
    <location>
        <position position="136"/>
    </location>
</feature>
<dbReference type="PIRSF" id="PIRSF004749">
    <property type="entry name" value="Pep_def"/>
    <property type="match status" value="1"/>
</dbReference>
<comment type="function">
    <text evidence="6">Removes the formyl group from the N-terminal Met of newly synthesized proteins. Requires at least a dipeptide for an efficient rate of reaction. N-terminal L-methionine is a prerequisite for activity but the enzyme has broad specificity at other positions.</text>
</comment>
<keyword evidence="2 6" id="KW-0479">Metal-binding</keyword>
<comment type="cofactor">
    <cofactor evidence="6">
        <name>Fe(2+)</name>
        <dbReference type="ChEBI" id="CHEBI:29033"/>
    </cofactor>
    <text evidence="6">Binds 1 Fe(2+) ion.</text>
</comment>
<dbReference type="NCBIfam" id="NF001159">
    <property type="entry name" value="PRK00150.1-3"/>
    <property type="match status" value="1"/>
</dbReference>
<dbReference type="CDD" id="cd00487">
    <property type="entry name" value="Pep_deformylase"/>
    <property type="match status" value="1"/>
</dbReference>
<evidence type="ECO:0000313" key="8">
    <source>
        <dbReference type="Proteomes" id="UP000184171"/>
    </source>
</evidence>
<evidence type="ECO:0000256" key="4">
    <source>
        <dbReference type="ARBA" id="ARBA00022917"/>
    </source>
</evidence>
<sequence>MALRKILHYPDPLLKRKSETVTEFNDELRQLTEDMAETMYDAPGVGLAAPQVGVLKRVVVIDCSASEEPNDLLVAVNPEIIATEGDSVEEEGCLSVPGFWASVKRAEKATLRYQDVDGNLHERTADGLLGICMQHELDHLEGVLFVDRLSPLKRSMFKKKYMKMLKEREQNAAEA</sequence>
<dbReference type="FunFam" id="3.90.45.10:FF:000005">
    <property type="entry name" value="Peptide deformylase"/>
    <property type="match status" value="1"/>
</dbReference>
<feature type="binding site" evidence="6">
    <location>
        <position position="139"/>
    </location>
    <ligand>
        <name>Fe cation</name>
        <dbReference type="ChEBI" id="CHEBI:24875"/>
    </ligand>
</feature>
<dbReference type="NCBIfam" id="TIGR00079">
    <property type="entry name" value="pept_deformyl"/>
    <property type="match status" value="1"/>
</dbReference>
<dbReference type="SUPFAM" id="SSF56420">
    <property type="entry name" value="Peptide deformylase"/>
    <property type="match status" value="1"/>
</dbReference>
<keyword evidence="8" id="KW-1185">Reference proteome</keyword>
<evidence type="ECO:0000256" key="3">
    <source>
        <dbReference type="ARBA" id="ARBA00022801"/>
    </source>
</evidence>
<dbReference type="InterPro" id="IPR023635">
    <property type="entry name" value="Peptide_deformylase"/>
</dbReference>
<feature type="binding site" evidence="6">
    <location>
        <position position="93"/>
    </location>
    <ligand>
        <name>Fe cation</name>
        <dbReference type="ChEBI" id="CHEBI:24875"/>
    </ligand>
</feature>
<dbReference type="PRINTS" id="PR01576">
    <property type="entry name" value="PDEFORMYLASE"/>
</dbReference>
<dbReference type="EMBL" id="FQZT01000005">
    <property type="protein sequence ID" value="SHJ23216.1"/>
    <property type="molecule type" value="Genomic_DNA"/>
</dbReference>
<comment type="similarity">
    <text evidence="1 6">Belongs to the polypeptide deformylase family.</text>
</comment>
<dbReference type="PANTHER" id="PTHR10458:SF22">
    <property type="entry name" value="PEPTIDE DEFORMYLASE"/>
    <property type="match status" value="1"/>
</dbReference>
<keyword evidence="5 6" id="KW-0408">Iron</keyword>
<dbReference type="Proteomes" id="UP000184171">
    <property type="component" value="Unassembled WGS sequence"/>
</dbReference>